<organism evidence="2">
    <name type="scientific">Mantoniella antarctica</name>
    <dbReference type="NCBI Taxonomy" id="81844"/>
    <lineage>
        <taxon>Eukaryota</taxon>
        <taxon>Viridiplantae</taxon>
        <taxon>Chlorophyta</taxon>
        <taxon>Mamiellophyceae</taxon>
        <taxon>Mamiellales</taxon>
        <taxon>Mamiellaceae</taxon>
        <taxon>Mantoniella</taxon>
    </lineage>
</organism>
<reference evidence="2" key="1">
    <citation type="submission" date="2021-01" db="EMBL/GenBank/DDBJ databases">
        <authorList>
            <person name="Corre E."/>
            <person name="Pelletier E."/>
            <person name="Niang G."/>
            <person name="Scheremetjew M."/>
            <person name="Finn R."/>
            <person name="Kale V."/>
            <person name="Holt S."/>
            <person name="Cochrane G."/>
            <person name="Meng A."/>
            <person name="Brown T."/>
            <person name="Cohen L."/>
        </authorList>
    </citation>
    <scope>NUCLEOTIDE SEQUENCE</scope>
    <source>
        <strain evidence="2">SL-175</strain>
    </source>
</reference>
<proteinExistence type="predicted"/>
<dbReference type="EMBL" id="HBFC01022001">
    <property type="protein sequence ID" value="CAD8710476.1"/>
    <property type="molecule type" value="Transcribed_RNA"/>
</dbReference>
<name>A0A7S0SN08_9CHLO</name>
<accession>A0A7S0SN08</accession>
<evidence type="ECO:0000256" key="1">
    <source>
        <dbReference type="SAM" id="MobiDB-lite"/>
    </source>
</evidence>
<dbReference type="AlphaFoldDB" id="A0A7S0SN08"/>
<sequence length="208" mass="22626">MVGRGAVQDPLLFRRIAAALGGPDGGAQYRRSVSAMASRRGEPEPGGGSREGSHHGYTVNGGGLGTEWWELSREEEAKEVVLFLRRFAAEVFTASDEPAAGKQRRRVRPEAAENFQLGKLKQVCKYLFASNQSLAAHITRVLGTTLADGTPQGLLDDVEDLVMRQWGVPEDVLVDAFSMRTSYADGVAEEEKRGRLATRGVGKDIVRL</sequence>
<feature type="region of interest" description="Disordered" evidence="1">
    <location>
        <begin position="27"/>
        <end position="57"/>
    </location>
</feature>
<evidence type="ECO:0000313" key="2">
    <source>
        <dbReference type="EMBL" id="CAD8710476.1"/>
    </source>
</evidence>
<gene>
    <name evidence="2" type="ORF">MANT1106_LOCUS13162</name>
</gene>
<protein>
    <submittedName>
        <fullName evidence="2">Uncharacterized protein</fullName>
    </submittedName>
</protein>